<dbReference type="OrthoDB" id="4062651at2759"/>
<keyword evidence="4" id="KW-0808">Transferase</keyword>
<evidence type="ECO:0000256" key="10">
    <source>
        <dbReference type="PROSITE-ProRule" id="PRU10141"/>
    </source>
</evidence>
<sequence>MQLNLSKNNRSSYPMSSEFLDKADIEPVPECLLNAMEHEIGAGSHGVVYTLKANDTTALKEYNLESMLTETAVSLVAVLQRTISLDHQNILNCHRIMKGNNCIYVEVDRYKSSLEALIRLYKRKAIAVPVSFILHVARCVSGALRHLHSIVCEDPTNNTKSSLVHGNLTPANILLDKPERGIVVSDMRLFMKFAGKEAMPLSPYSPPEVRSGEDPTPKSDMWSLGVILYRLTTTGRLNASSSPDSLELSKIDNSVLRGLVERLLIPDPERRISSEEMSSLLSSSEGGVAISTALEVMFLRDELRLLTKKLNMKPQTSHFKELMTFISFPNDSSGSTSQCHAEVDFTIPNSKADQEKHQDGVDEAKTQLNTSMKRCEATIADTKESRDFHVPYTNQDLTALQKALKQQQAENANLHREVSALRSQEVENRKVILELKERLHTQDRRISTLEARLQQLEQEKTAKPSVIPVSYLNGIIPKQGYLGGNAPSYATQRANPPPDSKN</sequence>
<evidence type="ECO:0000256" key="11">
    <source>
        <dbReference type="SAM" id="Coils"/>
    </source>
</evidence>
<feature type="binding site" evidence="10">
    <location>
        <position position="60"/>
    </location>
    <ligand>
        <name>ATP</name>
        <dbReference type="ChEBI" id="CHEBI:30616"/>
    </ligand>
</feature>
<evidence type="ECO:0000313" key="14">
    <source>
        <dbReference type="EMBL" id="KWX11427.1"/>
    </source>
</evidence>
<dbReference type="PANTHER" id="PTHR43671:SF98">
    <property type="entry name" value="SERINE_THREONINE-PROTEIN KINASE NEK11"/>
    <property type="match status" value="1"/>
</dbReference>
<keyword evidence="7 10" id="KW-0067">ATP-binding</keyword>
<dbReference type="Proteomes" id="UP000070089">
    <property type="component" value="Unassembled WGS sequence"/>
</dbReference>
<evidence type="ECO:0000256" key="7">
    <source>
        <dbReference type="ARBA" id="ARBA00022840"/>
    </source>
</evidence>
<evidence type="ECO:0000256" key="6">
    <source>
        <dbReference type="ARBA" id="ARBA00022777"/>
    </source>
</evidence>
<keyword evidence="3 14" id="KW-0723">Serine/threonine-protein kinase</keyword>
<keyword evidence="11" id="KW-0175">Coiled coil</keyword>
<dbReference type="Pfam" id="PF00069">
    <property type="entry name" value="Pkinase"/>
    <property type="match status" value="1"/>
</dbReference>
<dbReference type="GO" id="GO:0004674">
    <property type="term" value="F:protein serine/threonine kinase activity"/>
    <property type="evidence" value="ECO:0007669"/>
    <property type="project" value="UniProtKB-KW"/>
</dbReference>
<feature type="region of interest" description="Disordered" evidence="12">
    <location>
        <begin position="480"/>
        <end position="502"/>
    </location>
</feature>
<dbReference type="InterPro" id="IPR017441">
    <property type="entry name" value="Protein_kinase_ATP_BS"/>
</dbReference>
<evidence type="ECO:0000256" key="12">
    <source>
        <dbReference type="SAM" id="MobiDB-lite"/>
    </source>
</evidence>
<evidence type="ECO:0000313" key="15">
    <source>
        <dbReference type="Proteomes" id="UP000070089"/>
    </source>
</evidence>
<evidence type="ECO:0000256" key="9">
    <source>
        <dbReference type="ARBA" id="ARBA00048679"/>
    </source>
</evidence>
<accession>A0A132NMX6</accession>
<feature type="coiled-coil region" evidence="11">
    <location>
        <begin position="397"/>
        <end position="459"/>
    </location>
</feature>
<dbReference type="CDD" id="cd00180">
    <property type="entry name" value="PKc"/>
    <property type="match status" value="1"/>
</dbReference>
<dbReference type="EMBL" id="JXTI01000189">
    <property type="protein sequence ID" value="KWX11427.1"/>
    <property type="molecule type" value="Genomic_DNA"/>
</dbReference>
<keyword evidence="5 10" id="KW-0547">Nucleotide-binding</keyword>
<feature type="domain" description="Protein kinase" evidence="13">
    <location>
        <begin position="34"/>
        <end position="281"/>
    </location>
</feature>
<dbReference type="PANTHER" id="PTHR43671">
    <property type="entry name" value="SERINE/THREONINE-PROTEIN KINASE NEK"/>
    <property type="match status" value="1"/>
</dbReference>
<evidence type="ECO:0000256" key="5">
    <source>
        <dbReference type="ARBA" id="ARBA00022741"/>
    </source>
</evidence>
<evidence type="ECO:0000256" key="8">
    <source>
        <dbReference type="ARBA" id="ARBA00047899"/>
    </source>
</evidence>
<name>A0A132NMX6_GIAIN</name>
<evidence type="ECO:0000256" key="1">
    <source>
        <dbReference type="ARBA" id="ARBA00010886"/>
    </source>
</evidence>
<dbReference type="SUPFAM" id="SSF56112">
    <property type="entry name" value="Protein kinase-like (PK-like)"/>
    <property type="match status" value="1"/>
</dbReference>
<dbReference type="PROSITE" id="PS50011">
    <property type="entry name" value="PROTEIN_KINASE_DOM"/>
    <property type="match status" value="1"/>
</dbReference>
<comment type="catalytic activity">
    <reaction evidence="8">
        <text>L-threonyl-[protein] + ATP = O-phospho-L-threonyl-[protein] + ADP + H(+)</text>
        <dbReference type="Rhea" id="RHEA:46608"/>
        <dbReference type="Rhea" id="RHEA-COMP:11060"/>
        <dbReference type="Rhea" id="RHEA-COMP:11605"/>
        <dbReference type="ChEBI" id="CHEBI:15378"/>
        <dbReference type="ChEBI" id="CHEBI:30013"/>
        <dbReference type="ChEBI" id="CHEBI:30616"/>
        <dbReference type="ChEBI" id="CHEBI:61977"/>
        <dbReference type="ChEBI" id="CHEBI:456216"/>
        <dbReference type="EC" id="2.7.11.1"/>
    </reaction>
</comment>
<dbReference type="AlphaFoldDB" id="A0A132NMX6"/>
<dbReference type="VEuPathDB" id="GiardiaDB:QR46_4606"/>
<evidence type="ECO:0000256" key="4">
    <source>
        <dbReference type="ARBA" id="ARBA00022679"/>
    </source>
</evidence>
<evidence type="ECO:0000259" key="13">
    <source>
        <dbReference type="PROSITE" id="PS50011"/>
    </source>
</evidence>
<dbReference type="EC" id="2.7.11.1" evidence="2"/>
<organism evidence="14 15">
    <name type="scientific">Giardia duodenalis assemblage B</name>
    <dbReference type="NCBI Taxonomy" id="1394984"/>
    <lineage>
        <taxon>Eukaryota</taxon>
        <taxon>Metamonada</taxon>
        <taxon>Diplomonadida</taxon>
        <taxon>Hexamitidae</taxon>
        <taxon>Giardiinae</taxon>
        <taxon>Giardia</taxon>
    </lineage>
</organism>
<gene>
    <name evidence="14" type="ORF">QR46_4606</name>
</gene>
<dbReference type="InterPro" id="IPR000719">
    <property type="entry name" value="Prot_kinase_dom"/>
</dbReference>
<dbReference type="PROSITE" id="PS00107">
    <property type="entry name" value="PROTEIN_KINASE_ATP"/>
    <property type="match status" value="1"/>
</dbReference>
<evidence type="ECO:0000256" key="3">
    <source>
        <dbReference type="ARBA" id="ARBA00022527"/>
    </source>
</evidence>
<dbReference type="GO" id="GO:0005524">
    <property type="term" value="F:ATP binding"/>
    <property type="evidence" value="ECO:0007669"/>
    <property type="project" value="UniProtKB-UniRule"/>
</dbReference>
<protein>
    <recommendedName>
        <fullName evidence="2">non-specific serine/threonine protein kinase</fullName>
        <ecNumber evidence="2">2.7.11.1</ecNumber>
    </recommendedName>
</protein>
<comment type="similarity">
    <text evidence="1">Belongs to the protein kinase superfamily. NEK Ser/Thr protein kinase family. NIMA subfamily.</text>
</comment>
<comment type="catalytic activity">
    <reaction evidence="9">
        <text>L-seryl-[protein] + ATP = O-phospho-L-seryl-[protein] + ADP + H(+)</text>
        <dbReference type="Rhea" id="RHEA:17989"/>
        <dbReference type="Rhea" id="RHEA-COMP:9863"/>
        <dbReference type="Rhea" id="RHEA-COMP:11604"/>
        <dbReference type="ChEBI" id="CHEBI:15378"/>
        <dbReference type="ChEBI" id="CHEBI:29999"/>
        <dbReference type="ChEBI" id="CHEBI:30616"/>
        <dbReference type="ChEBI" id="CHEBI:83421"/>
        <dbReference type="ChEBI" id="CHEBI:456216"/>
        <dbReference type="EC" id="2.7.11.1"/>
    </reaction>
</comment>
<dbReference type="InterPro" id="IPR011009">
    <property type="entry name" value="Kinase-like_dom_sf"/>
</dbReference>
<evidence type="ECO:0000256" key="2">
    <source>
        <dbReference type="ARBA" id="ARBA00012513"/>
    </source>
</evidence>
<proteinExistence type="inferred from homology"/>
<dbReference type="InterPro" id="IPR050660">
    <property type="entry name" value="NEK_Ser/Thr_kinase"/>
</dbReference>
<comment type="caution">
    <text evidence="14">The sequence shown here is derived from an EMBL/GenBank/DDBJ whole genome shotgun (WGS) entry which is preliminary data.</text>
</comment>
<reference evidence="14 15" key="1">
    <citation type="journal article" date="2015" name="Mol. Biochem. Parasitol.">
        <title>Identification of polymorphic genes for use in assemblage B genotyping assays through comparative genomics of multiple assemblage B Giardia duodenalis isolates.</title>
        <authorList>
            <person name="Wielinga C."/>
            <person name="Thompson R.C."/>
            <person name="Monis P."/>
            <person name="Ryan U."/>
        </authorList>
    </citation>
    <scope>NUCLEOTIDE SEQUENCE [LARGE SCALE GENOMIC DNA]</scope>
    <source>
        <strain evidence="14 15">BAH15c1</strain>
    </source>
</reference>
<keyword evidence="6 14" id="KW-0418">Kinase</keyword>
<dbReference type="Gene3D" id="1.10.510.10">
    <property type="entry name" value="Transferase(Phosphotransferase) domain 1"/>
    <property type="match status" value="1"/>
</dbReference>